<dbReference type="Proteomes" id="UP000325315">
    <property type="component" value="Unassembled WGS sequence"/>
</dbReference>
<sequence length="61" mass="6663">MGLIMDCLPFIYPIYSTTITDLMNVNAMGSTSIKAGVTLYVLSSQTFLALGHLQSIEVHKL</sequence>
<comment type="caution">
    <text evidence="1">The sequence shown here is derived from an EMBL/GenBank/DDBJ whole genome shotgun (WGS) entry which is preliminary data.</text>
</comment>
<gene>
    <name evidence="1" type="ORF">EPI10_000463</name>
</gene>
<proteinExistence type="predicted"/>
<accession>A0A5B6V7V5</accession>
<dbReference type="EMBL" id="SMMG02000007">
    <property type="protein sequence ID" value="KAA3465269.1"/>
    <property type="molecule type" value="Genomic_DNA"/>
</dbReference>
<reference evidence="1" key="1">
    <citation type="submission" date="2019-08" db="EMBL/GenBank/DDBJ databases">
        <authorList>
            <person name="Liu F."/>
        </authorList>
    </citation>
    <scope>NUCLEOTIDE SEQUENCE [LARGE SCALE GENOMIC DNA]</scope>
    <source>
        <strain evidence="1">PA1801</strain>
        <tissue evidence="1">Leaf</tissue>
    </source>
</reference>
<protein>
    <submittedName>
        <fullName evidence="1">Uncharacterized protein</fullName>
    </submittedName>
</protein>
<keyword evidence="2" id="KW-1185">Reference proteome</keyword>
<evidence type="ECO:0000313" key="1">
    <source>
        <dbReference type="EMBL" id="KAA3465269.1"/>
    </source>
</evidence>
<evidence type="ECO:0000313" key="2">
    <source>
        <dbReference type="Proteomes" id="UP000325315"/>
    </source>
</evidence>
<organism evidence="1 2">
    <name type="scientific">Gossypium australe</name>
    <dbReference type="NCBI Taxonomy" id="47621"/>
    <lineage>
        <taxon>Eukaryota</taxon>
        <taxon>Viridiplantae</taxon>
        <taxon>Streptophyta</taxon>
        <taxon>Embryophyta</taxon>
        <taxon>Tracheophyta</taxon>
        <taxon>Spermatophyta</taxon>
        <taxon>Magnoliopsida</taxon>
        <taxon>eudicotyledons</taxon>
        <taxon>Gunneridae</taxon>
        <taxon>Pentapetalae</taxon>
        <taxon>rosids</taxon>
        <taxon>malvids</taxon>
        <taxon>Malvales</taxon>
        <taxon>Malvaceae</taxon>
        <taxon>Malvoideae</taxon>
        <taxon>Gossypium</taxon>
    </lineage>
</organism>
<dbReference type="AlphaFoldDB" id="A0A5B6V7V5"/>
<name>A0A5B6V7V5_9ROSI</name>